<keyword evidence="4" id="KW-0808">Transferase</keyword>
<reference evidence="7 8" key="2">
    <citation type="journal article" date="2010" name="Stand. Genomic Sci.">
        <title>Complete genome sequence of Desulfohalobium retbaense type strain (HR(100)).</title>
        <authorList>
            <person name="Spring S."/>
            <person name="Nolan M."/>
            <person name="Lapidus A."/>
            <person name="Glavina Del Rio T."/>
            <person name="Copeland A."/>
            <person name="Tice H."/>
            <person name="Cheng J.F."/>
            <person name="Lucas S."/>
            <person name="Land M."/>
            <person name="Chen F."/>
            <person name="Bruce D."/>
            <person name="Goodwin L."/>
            <person name="Pitluck S."/>
            <person name="Ivanova N."/>
            <person name="Mavromatis K."/>
            <person name="Mikhailova N."/>
            <person name="Pati A."/>
            <person name="Chen A."/>
            <person name="Palaniappan K."/>
            <person name="Hauser L."/>
            <person name="Chang Y.J."/>
            <person name="Jeffries C.D."/>
            <person name="Munk C."/>
            <person name="Kiss H."/>
            <person name="Chain P."/>
            <person name="Han C."/>
            <person name="Brettin T."/>
            <person name="Detter J.C."/>
            <person name="Schuler E."/>
            <person name="Goker M."/>
            <person name="Rohde M."/>
            <person name="Bristow J."/>
            <person name="Eisen J.A."/>
            <person name="Markowitz V."/>
            <person name="Hugenholtz P."/>
            <person name="Kyrpides N.C."/>
            <person name="Klenk H.P."/>
        </authorList>
    </citation>
    <scope>NUCLEOTIDE SEQUENCE [LARGE SCALE GENOMIC DNA]</scope>
    <source>
        <strain evidence="7 8">DSM 5692</strain>
    </source>
</reference>
<dbReference type="GO" id="GO:0005886">
    <property type="term" value="C:plasma membrane"/>
    <property type="evidence" value="ECO:0007669"/>
    <property type="project" value="UniProtKB-SubCell"/>
</dbReference>
<organism evidence="7 8">
    <name type="scientific">Desulfohalobium retbaense (strain ATCC 49708 / DSM 5692 / JCM 16813 / HR100)</name>
    <dbReference type="NCBI Taxonomy" id="485915"/>
    <lineage>
        <taxon>Bacteria</taxon>
        <taxon>Pseudomonadati</taxon>
        <taxon>Thermodesulfobacteriota</taxon>
        <taxon>Desulfovibrionia</taxon>
        <taxon>Desulfovibrionales</taxon>
        <taxon>Desulfohalobiaceae</taxon>
        <taxon>Desulfohalobium</taxon>
    </lineage>
</organism>
<evidence type="ECO:0000313" key="7">
    <source>
        <dbReference type="EMBL" id="ACV68100.1"/>
    </source>
</evidence>
<keyword evidence="3" id="KW-0997">Cell inner membrane</keyword>
<dbReference type="PANTHER" id="PTHR30606:SF10">
    <property type="entry name" value="PHOSPHATIDYLINOSITOL MANNOSIDE ACYLTRANSFERASE"/>
    <property type="match status" value="1"/>
</dbReference>
<gene>
    <name evidence="7" type="ordered locus">Dret_0809</name>
</gene>
<dbReference type="KEGG" id="drt:Dret_0809"/>
<evidence type="ECO:0000313" key="8">
    <source>
        <dbReference type="Proteomes" id="UP000001052"/>
    </source>
</evidence>
<evidence type="ECO:0000256" key="5">
    <source>
        <dbReference type="ARBA" id="ARBA00023136"/>
    </source>
</evidence>
<evidence type="ECO:0000256" key="4">
    <source>
        <dbReference type="ARBA" id="ARBA00022679"/>
    </source>
</evidence>
<dbReference type="RefSeq" id="WP_015751258.1">
    <property type="nucleotide sequence ID" value="NC_013223.1"/>
</dbReference>
<sequence>MYKFVYEFMAWAGKAAPLPWLDVAGRVLGTAMWYGLPGRRSLARANMIRVLGTSFQTATMLGRQSFSHNGRSFAEIFTGRRADWRWFAEHVHVAQPEMVARMQASRRPVVATTGHFGAWELLAPVMGMLFPERSKQVVIRHGRDEAMFRLLQRLRHRTGIEVLGHRKAAPAVVRHLHRGGVTAFLTDHNTTQKDAAFLPFLGRMAAVNMGPALLALRAKALVWPVYLHRQGRGYIFDADPPLDTATLEGDREDRCRQVAELYTAAMERRIMTHPEQWFWMHNRWKTQPRGEQKE</sequence>
<name>C8X103_DESRD</name>
<dbReference type="Proteomes" id="UP000001052">
    <property type="component" value="Chromosome"/>
</dbReference>
<accession>C8X103</accession>
<dbReference type="GO" id="GO:0009247">
    <property type="term" value="P:glycolipid biosynthetic process"/>
    <property type="evidence" value="ECO:0007669"/>
    <property type="project" value="UniProtKB-ARBA"/>
</dbReference>
<evidence type="ECO:0000256" key="3">
    <source>
        <dbReference type="ARBA" id="ARBA00022519"/>
    </source>
</evidence>
<dbReference type="CDD" id="cd07984">
    <property type="entry name" value="LPLAT_LABLAT-like"/>
    <property type="match status" value="1"/>
</dbReference>
<dbReference type="eggNOG" id="COG1560">
    <property type="taxonomic scope" value="Bacteria"/>
</dbReference>
<dbReference type="InterPro" id="IPR004960">
    <property type="entry name" value="LipA_acyltrans"/>
</dbReference>
<proteinExistence type="predicted"/>
<dbReference type="EMBL" id="CP001734">
    <property type="protein sequence ID" value="ACV68100.1"/>
    <property type="molecule type" value="Genomic_DNA"/>
</dbReference>
<evidence type="ECO:0000256" key="2">
    <source>
        <dbReference type="ARBA" id="ARBA00022475"/>
    </source>
</evidence>
<comment type="subcellular location">
    <subcellularLocation>
        <location evidence="1">Cell inner membrane</location>
    </subcellularLocation>
</comment>
<dbReference type="HOGENOM" id="CLU_049421_4_0_7"/>
<dbReference type="PANTHER" id="PTHR30606">
    <property type="entry name" value="LIPID A BIOSYNTHESIS LAUROYL ACYLTRANSFERASE"/>
    <property type="match status" value="1"/>
</dbReference>
<keyword evidence="8" id="KW-1185">Reference proteome</keyword>
<keyword evidence="6 7" id="KW-0012">Acyltransferase</keyword>
<keyword evidence="5" id="KW-0472">Membrane</keyword>
<dbReference type="GO" id="GO:0016746">
    <property type="term" value="F:acyltransferase activity"/>
    <property type="evidence" value="ECO:0007669"/>
    <property type="project" value="UniProtKB-KW"/>
</dbReference>
<dbReference type="OrthoDB" id="9803456at2"/>
<keyword evidence="2" id="KW-1003">Cell membrane</keyword>
<evidence type="ECO:0000256" key="1">
    <source>
        <dbReference type="ARBA" id="ARBA00004533"/>
    </source>
</evidence>
<evidence type="ECO:0000256" key="6">
    <source>
        <dbReference type="ARBA" id="ARBA00023315"/>
    </source>
</evidence>
<protein>
    <submittedName>
        <fullName evidence="7">Lipid A biosynthesis acyltransferase</fullName>
    </submittedName>
</protein>
<dbReference type="AlphaFoldDB" id="C8X103"/>
<dbReference type="Pfam" id="PF03279">
    <property type="entry name" value="Lip_A_acyltrans"/>
    <property type="match status" value="1"/>
</dbReference>
<dbReference type="STRING" id="485915.Dret_0809"/>
<reference evidence="8" key="1">
    <citation type="submission" date="2009-09" db="EMBL/GenBank/DDBJ databases">
        <title>The complete chromosome of Desulfohalobium retbaense DSM 5692.</title>
        <authorList>
            <consortium name="US DOE Joint Genome Institute (JGI-PGF)"/>
            <person name="Lucas S."/>
            <person name="Copeland A."/>
            <person name="Lapidus A."/>
            <person name="Glavina del Rio T."/>
            <person name="Dalin E."/>
            <person name="Tice H."/>
            <person name="Bruce D."/>
            <person name="Goodwin L."/>
            <person name="Pitluck S."/>
            <person name="Kyrpides N."/>
            <person name="Mavromatis K."/>
            <person name="Ivanova N."/>
            <person name="Mikhailova N."/>
            <person name="Munk A.C."/>
            <person name="Brettin T."/>
            <person name="Detter J.C."/>
            <person name="Han C."/>
            <person name="Tapia R."/>
            <person name="Larimer F."/>
            <person name="Land M."/>
            <person name="Hauser L."/>
            <person name="Markowitz V."/>
            <person name="Cheng J.-F."/>
            <person name="Hugenholtz P."/>
            <person name="Woyke T."/>
            <person name="Wu D."/>
            <person name="Spring S."/>
            <person name="Klenk H.-P."/>
            <person name="Eisen J.A."/>
        </authorList>
    </citation>
    <scope>NUCLEOTIDE SEQUENCE [LARGE SCALE GENOMIC DNA]</scope>
    <source>
        <strain evidence="8">DSM 5692</strain>
    </source>
</reference>